<dbReference type="EMBL" id="JAUKVY010000002">
    <property type="protein sequence ID" value="MDO1531290.1"/>
    <property type="molecule type" value="Genomic_DNA"/>
</dbReference>
<feature type="chain" id="PRO_5045880833" description="Lipoprotein" evidence="1">
    <location>
        <begin position="27"/>
        <end position="58"/>
    </location>
</feature>
<feature type="signal peptide" evidence="1">
    <location>
        <begin position="1"/>
        <end position="26"/>
    </location>
</feature>
<comment type="caution">
    <text evidence="2">The sequence shown here is derived from an EMBL/GenBank/DDBJ whole genome shotgun (WGS) entry which is preliminary data.</text>
</comment>
<protein>
    <recommendedName>
        <fullName evidence="4">Lipoprotein</fullName>
    </recommendedName>
</protein>
<keyword evidence="1" id="KW-0732">Signal</keyword>
<gene>
    <name evidence="2" type="ORF">Q2T77_03235</name>
</gene>
<evidence type="ECO:0008006" key="4">
    <source>
        <dbReference type="Google" id="ProtNLM"/>
    </source>
</evidence>
<dbReference type="PROSITE" id="PS51257">
    <property type="entry name" value="PROKAR_LIPOPROTEIN"/>
    <property type="match status" value="1"/>
</dbReference>
<dbReference type="RefSeq" id="WP_301803684.1">
    <property type="nucleotide sequence ID" value="NZ_JAUJZH010000002.1"/>
</dbReference>
<proteinExistence type="predicted"/>
<accession>A0ABT8RXP7</accession>
<evidence type="ECO:0000313" key="3">
    <source>
        <dbReference type="Proteomes" id="UP001169027"/>
    </source>
</evidence>
<sequence length="58" mass="5468">MKTFVAAAFAATLCLAAGCASRGASGADGGGGAASSSSGITVFGTIDANVSNIKNQSR</sequence>
<evidence type="ECO:0000313" key="2">
    <source>
        <dbReference type="EMBL" id="MDO1531290.1"/>
    </source>
</evidence>
<dbReference type="Proteomes" id="UP001169027">
    <property type="component" value="Unassembled WGS sequence"/>
</dbReference>
<keyword evidence="3" id="KW-1185">Reference proteome</keyword>
<evidence type="ECO:0000256" key="1">
    <source>
        <dbReference type="SAM" id="SignalP"/>
    </source>
</evidence>
<reference evidence="2" key="1">
    <citation type="submission" date="2023-06" db="EMBL/GenBank/DDBJ databases">
        <authorList>
            <person name="Jiang Y."/>
            <person name="Liu Q."/>
        </authorList>
    </citation>
    <scope>NUCLEOTIDE SEQUENCE</scope>
    <source>
        <strain evidence="2">CGMCC 1.12090</strain>
    </source>
</reference>
<name>A0ABT8RXP7_9BURK</name>
<organism evidence="2 3">
    <name type="scientific">Variovorax ginsengisoli</name>
    <dbReference type="NCBI Taxonomy" id="363844"/>
    <lineage>
        <taxon>Bacteria</taxon>
        <taxon>Pseudomonadati</taxon>
        <taxon>Pseudomonadota</taxon>
        <taxon>Betaproteobacteria</taxon>
        <taxon>Burkholderiales</taxon>
        <taxon>Comamonadaceae</taxon>
        <taxon>Variovorax</taxon>
    </lineage>
</organism>